<dbReference type="EMBL" id="FNXY01000005">
    <property type="protein sequence ID" value="SEJ19645.1"/>
    <property type="molecule type" value="Genomic_DNA"/>
</dbReference>
<sequence length="531" mass="54670">MIFNSKFKNTLRVFQLPVVPMFQNICLGIVKILIIVVLASCSKEKEDEIIGEDGNGETSTSLVIDSTTVSKGTVEGNTGTAANEEDILANSTFSTTVTIAFGNTVTITNPLTESGVMVTETNGDVVITSTASEVAYELSGTTTNGSVKIYSDKKYKLTLNGVNITNTDGPALNLQSKKRVFLVLADNTSSTLTDGATYTANGEEDMKAALFSEGQLIFSGNGSLSLKGNYKHAICSDEYVRVITGNITVTSAKSDGIHTNDAFISDGGTVAITASGDGIQVEEGYIVINNGTFNINVVDKGIAASWDTDATIDPYLTINGGTITVNSSAGEGIESKSILTINNGTIVVKTADDGLNAGTFIYINGGNIYAYSSSNDGIDSNGMLTVTGGKIVSVGAGSPEEGFDCDRNTFKITGGVLVGIGGATSSPTASVSTQASVILGGGTANQLLSIQSGDAAETLTFLIPRTFTTMLFSSPKLKVSTTYKIFTGGSVAGGSAFNGLYTSGIYSGGTQSSTFTTSSMVTKVGGSNGPG</sequence>
<dbReference type="STRING" id="408657.SAMN04487995_3715"/>
<organism evidence="1 2">
    <name type="scientific">Dyadobacter koreensis</name>
    <dbReference type="NCBI Taxonomy" id="408657"/>
    <lineage>
        <taxon>Bacteria</taxon>
        <taxon>Pseudomonadati</taxon>
        <taxon>Bacteroidota</taxon>
        <taxon>Cytophagia</taxon>
        <taxon>Cytophagales</taxon>
        <taxon>Spirosomataceae</taxon>
        <taxon>Dyadobacter</taxon>
    </lineage>
</organism>
<gene>
    <name evidence="1" type="ORF">SAMN04487995_3715</name>
</gene>
<keyword evidence="2" id="KW-1185">Reference proteome</keyword>
<proteinExistence type="predicted"/>
<accession>A0A1H6X503</accession>
<evidence type="ECO:0000313" key="2">
    <source>
        <dbReference type="Proteomes" id="UP000199532"/>
    </source>
</evidence>
<evidence type="ECO:0008006" key="3">
    <source>
        <dbReference type="Google" id="ProtNLM"/>
    </source>
</evidence>
<name>A0A1H6X503_9BACT</name>
<evidence type="ECO:0000313" key="1">
    <source>
        <dbReference type="EMBL" id="SEJ19645.1"/>
    </source>
</evidence>
<reference evidence="1 2" key="1">
    <citation type="submission" date="2016-10" db="EMBL/GenBank/DDBJ databases">
        <authorList>
            <person name="de Groot N.N."/>
        </authorList>
    </citation>
    <scope>NUCLEOTIDE SEQUENCE [LARGE SCALE GENOMIC DNA]</scope>
    <source>
        <strain evidence="1 2">DSM 19938</strain>
    </source>
</reference>
<protein>
    <recommendedName>
        <fullName evidence="3">Carbohydrate-binding domain-containing protein</fullName>
    </recommendedName>
</protein>
<dbReference type="InterPro" id="IPR025584">
    <property type="entry name" value="Cthe_2159"/>
</dbReference>
<dbReference type="Pfam" id="PF14262">
    <property type="entry name" value="Cthe_2159"/>
    <property type="match status" value="1"/>
</dbReference>
<dbReference type="Proteomes" id="UP000199532">
    <property type="component" value="Unassembled WGS sequence"/>
</dbReference>
<dbReference type="AlphaFoldDB" id="A0A1H6X503"/>